<evidence type="ECO:0008006" key="14">
    <source>
        <dbReference type="Google" id="ProtNLM"/>
    </source>
</evidence>
<dbReference type="PROSITE" id="PS01174">
    <property type="entry name" value="LIPASE_GDXG_SER"/>
    <property type="match status" value="1"/>
</dbReference>
<evidence type="ECO:0000256" key="6">
    <source>
        <dbReference type="ARBA" id="ARBA00023136"/>
    </source>
</evidence>
<keyword evidence="3 9" id="KW-0812">Transmembrane</keyword>
<protein>
    <recommendedName>
        <fullName evidence="14">Alpha/beta-hydrolase</fullName>
    </recommendedName>
</protein>
<feature type="active site" evidence="7">
    <location>
        <position position="357"/>
    </location>
</feature>
<feature type="region of interest" description="Disordered" evidence="8">
    <location>
        <begin position="417"/>
        <end position="529"/>
    </location>
</feature>
<dbReference type="PANTHER" id="PTHR48081">
    <property type="entry name" value="AB HYDROLASE SUPERFAMILY PROTEIN C4A8.06C"/>
    <property type="match status" value="1"/>
</dbReference>
<dbReference type="InterPro" id="IPR033140">
    <property type="entry name" value="Lipase_GDXG_put_SER_AS"/>
</dbReference>
<feature type="region of interest" description="Disordered" evidence="8">
    <location>
        <begin position="990"/>
        <end position="1013"/>
    </location>
</feature>
<feature type="transmembrane region" description="Helical" evidence="9">
    <location>
        <begin position="60"/>
        <end position="78"/>
    </location>
</feature>
<feature type="region of interest" description="Disordered" evidence="8">
    <location>
        <begin position="844"/>
        <end position="867"/>
    </location>
</feature>
<organism evidence="12 13">
    <name type="scientific">Paramarasmius palmivorus</name>
    <dbReference type="NCBI Taxonomy" id="297713"/>
    <lineage>
        <taxon>Eukaryota</taxon>
        <taxon>Fungi</taxon>
        <taxon>Dikarya</taxon>
        <taxon>Basidiomycota</taxon>
        <taxon>Agaricomycotina</taxon>
        <taxon>Agaricomycetes</taxon>
        <taxon>Agaricomycetidae</taxon>
        <taxon>Agaricales</taxon>
        <taxon>Marasmiineae</taxon>
        <taxon>Marasmiaceae</taxon>
        <taxon>Paramarasmius</taxon>
    </lineage>
</organism>
<evidence type="ECO:0000256" key="5">
    <source>
        <dbReference type="ARBA" id="ARBA00022989"/>
    </source>
</evidence>
<keyword evidence="4" id="KW-0378">Hydrolase</keyword>
<keyword evidence="6 9" id="KW-0472">Membrane</keyword>
<evidence type="ECO:0000256" key="4">
    <source>
        <dbReference type="ARBA" id="ARBA00022801"/>
    </source>
</evidence>
<dbReference type="PANTHER" id="PTHR48081:SF5">
    <property type="entry name" value="ALPHA_BETA HYDROLASE FOLD-3 DOMAIN-CONTAINING PROTEIN"/>
    <property type="match status" value="1"/>
</dbReference>
<evidence type="ECO:0000256" key="1">
    <source>
        <dbReference type="ARBA" id="ARBA00004127"/>
    </source>
</evidence>
<dbReference type="Pfam" id="PF07859">
    <property type="entry name" value="Abhydrolase_3"/>
    <property type="match status" value="1"/>
</dbReference>
<gene>
    <name evidence="12" type="ORF">VNI00_001237</name>
</gene>
<evidence type="ECO:0000313" key="13">
    <source>
        <dbReference type="Proteomes" id="UP001383192"/>
    </source>
</evidence>
<feature type="compositionally biased region" description="Acidic residues" evidence="8">
    <location>
        <begin position="501"/>
        <end position="517"/>
    </location>
</feature>
<dbReference type="Gene3D" id="3.40.50.1820">
    <property type="entry name" value="alpha/beta hydrolase"/>
    <property type="match status" value="2"/>
</dbReference>
<comment type="caution">
    <text evidence="12">The sequence shown here is derived from an EMBL/GenBank/DDBJ whole genome shotgun (WGS) entry which is preliminary data.</text>
</comment>
<dbReference type="GO" id="GO:0012505">
    <property type="term" value="C:endomembrane system"/>
    <property type="evidence" value="ECO:0007669"/>
    <property type="project" value="UniProtKB-SubCell"/>
</dbReference>
<keyword evidence="5 9" id="KW-1133">Transmembrane helix</keyword>
<feature type="compositionally biased region" description="Basic and acidic residues" evidence="8">
    <location>
        <begin position="443"/>
        <end position="474"/>
    </location>
</feature>
<accession>A0AAW0E953</accession>
<dbReference type="InterPro" id="IPR029058">
    <property type="entry name" value="AB_hydrolase_fold"/>
</dbReference>
<dbReference type="InterPro" id="IPR013094">
    <property type="entry name" value="AB_hydrolase_3"/>
</dbReference>
<dbReference type="SUPFAM" id="SSF53474">
    <property type="entry name" value="alpha/beta-Hydrolases"/>
    <property type="match status" value="1"/>
</dbReference>
<feature type="compositionally biased region" description="Basic and acidic residues" evidence="8">
    <location>
        <begin position="665"/>
        <end position="678"/>
    </location>
</feature>
<dbReference type="PROSITE" id="PS01173">
    <property type="entry name" value="LIPASE_GDXG_HIS"/>
    <property type="match status" value="1"/>
</dbReference>
<dbReference type="InterPro" id="IPR050300">
    <property type="entry name" value="GDXG_lipolytic_enzyme"/>
</dbReference>
<feature type="transmembrane region" description="Helical" evidence="9">
    <location>
        <begin position="107"/>
        <end position="129"/>
    </location>
</feature>
<evidence type="ECO:0000256" key="3">
    <source>
        <dbReference type="ARBA" id="ARBA00022692"/>
    </source>
</evidence>
<evidence type="ECO:0000256" key="2">
    <source>
        <dbReference type="ARBA" id="ARBA00010515"/>
    </source>
</evidence>
<evidence type="ECO:0000256" key="7">
    <source>
        <dbReference type="PROSITE-ProRule" id="PRU10038"/>
    </source>
</evidence>
<name>A0AAW0E953_9AGAR</name>
<sequence>MSTQPLLQRTAAKRIALPVRVEPKVSFANERTFLSWLHFTVVLGGLAVGLLNFGDKVGKISAAMFSFVAMAIMIYALYTYHWRAASIRRGGKGPYDDRLGPFLHSNAIMPVTTVSAAVHITPVVIRTFFSHGKRKAIKYKNSEEEEATDDIFFDEAFHIVKAFIDLGIHNTVESLQAFTNTYVPAPYWAAVSSVQIPLKTCNDAADVLIDWFGPEELKRVVGGERWWQVRGLDGIDAEWITEKAYLNPEKPNADLGRKLTEDEDKLLRMEELPNVMLYVHGGGYFWGSINTHRYQIIRYARKCKGRAFAVNYRKAPQYPWPCPLQDVIAAYLYLIRPPEGALHKPIPPSTIVFAGDSAGGGLCLSVLTVLRDMGLPMPAGAVLISPWVDLTHSFPSVMQNGKTDIIPEHGFLAKPSTLWPIHPIPPEGGRLRPTKTGPPPEPGHSDTLKPSRSRVEDSQERLEGNGDERDRKVESQAQMLEEQDSSGSQREASDGTVVASGEDDADPKDDNQEDEIDRWEPKPPKVLMEDPDTVPLELRSQIQLYATNEQLSHPLVSPILQSSLCNLPPLYIIAGDGEVLRDEIIYLAHRCSHPQDYPTRRGVLRDARRQQENAEKFTTPTKVHLQVFDGMCHVLPVFMFTPSAKYAFRAIAEFVKHVTGHSEEHLQRNPFPELHRPPSDLSSDLVDHEEHHRERKSIFRRHKSKERVREGDSSSEESLPDARLFKDEVKAVAERTEASRLVPPSQQLEGGYKDIPGVIMLRERVDIKGRTRPMEPREQISALQVKPSQVGIIKEAPATRWFQGQDEWDRRFEKRAHKILKQREKIEKKTQKMLQNARAQGFSLRREAENPQGAQTANTEASTSEGVVDGAIQKDRRWGPLDLDEERPPASAIAKRRDTPEALALLKKSIYHSAPVTHRVVPKLKPGDAVRAAFDPHDDPMRPPKQSVSEQQVKTHIIPMHGLKIWDALVGYFMRESAKKATDAIKTTGERAGIIAESPKSEKTQKPGNITQK</sequence>
<comment type="similarity">
    <text evidence="2">Belongs to the 'GDXG' lipolytic enzyme family.</text>
</comment>
<keyword evidence="13" id="KW-1185">Reference proteome</keyword>
<reference evidence="12 13" key="1">
    <citation type="submission" date="2024-01" db="EMBL/GenBank/DDBJ databases">
        <title>A draft genome for a cacao thread blight-causing isolate of Paramarasmius palmivorus.</title>
        <authorList>
            <person name="Baruah I.K."/>
            <person name="Bukari Y."/>
            <person name="Amoako-Attah I."/>
            <person name="Meinhardt L.W."/>
            <person name="Bailey B.A."/>
            <person name="Cohen S.P."/>
        </authorList>
    </citation>
    <scope>NUCLEOTIDE SEQUENCE [LARGE SCALE GENOMIC DNA]</scope>
    <source>
        <strain evidence="12 13">GH-12</strain>
    </source>
</reference>
<evidence type="ECO:0000256" key="8">
    <source>
        <dbReference type="SAM" id="MobiDB-lite"/>
    </source>
</evidence>
<comment type="subcellular location">
    <subcellularLocation>
        <location evidence="1">Endomembrane system</location>
        <topology evidence="1">Multi-pass membrane protein</topology>
    </subcellularLocation>
</comment>
<dbReference type="InterPro" id="IPR003807">
    <property type="entry name" value="DUF202"/>
</dbReference>
<dbReference type="InterPro" id="IPR002168">
    <property type="entry name" value="Lipase_GDXG_HIS_AS"/>
</dbReference>
<dbReference type="Proteomes" id="UP001383192">
    <property type="component" value="Unassembled WGS sequence"/>
</dbReference>
<evidence type="ECO:0000259" key="10">
    <source>
        <dbReference type="Pfam" id="PF02656"/>
    </source>
</evidence>
<dbReference type="Pfam" id="PF02656">
    <property type="entry name" value="DUF202"/>
    <property type="match status" value="1"/>
</dbReference>
<feature type="domain" description="DUF202" evidence="10">
    <location>
        <begin position="24"/>
        <end position="84"/>
    </location>
</feature>
<feature type="compositionally biased region" description="Basic residues" evidence="8">
    <location>
        <begin position="693"/>
        <end position="706"/>
    </location>
</feature>
<feature type="domain" description="Alpha/beta hydrolase fold-3" evidence="11">
    <location>
        <begin position="276"/>
        <end position="400"/>
    </location>
</feature>
<feature type="transmembrane region" description="Helical" evidence="9">
    <location>
        <begin position="33"/>
        <end position="53"/>
    </location>
</feature>
<dbReference type="GO" id="GO:0016787">
    <property type="term" value="F:hydrolase activity"/>
    <property type="evidence" value="ECO:0007669"/>
    <property type="project" value="UniProtKB-KW"/>
</dbReference>
<dbReference type="AlphaFoldDB" id="A0AAW0E953"/>
<feature type="region of interest" description="Disordered" evidence="8">
    <location>
        <begin position="665"/>
        <end position="721"/>
    </location>
</feature>
<dbReference type="EMBL" id="JAYKXP010000003">
    <property type="protein sequence ID" value="KAK7060472.1"/>
    <property type="molecule type" value="Genomic_DNA"/>
</dbReference>
<feature type="compositionally biased region" description="Polar residues" evidence="8">
    <location>
        <begin position="852"/>
        <end position="865"/>
    </location>
</feature>
<evidence type="ECO:0000259" key="11">
    <source>
        <dbReference type="Pfam" id="PF07859"/>
    </source>
</evidence>
<proteinExistence type="inferred from homology"/>
<evidence type="ECO:0000256" key="9">
    <source>
        <dbReference type="SAM" id="Phobius"/>
    </source>
</evidence>
<evidence type="ECO:0000313" key="12">
    <source>
        <dbReference type="EMBL" id="KAK7060472.1"/>
    </source>
</evidence>